<dbReference type="EMBL" id="AP028910">
    <property type="protein sequence ID" value="BES91154.1"/>
    <property type="molecule type" value="Genomic_DNA"/>
</dbReference>
<proteinExistence type="predicted"/>
<gene>
    <name evidence="1" type="ORF">NTJ_03963</name>
</gene>
<evidence type="ECO:0000313" key="1">
    <source>
        <dbReference type="EMBL" id="BES91154.1"/>
    </source>
</evidence>
<dbReference type="Proteomes" id="UP001307889">
    <property type="component" value="Chromosome 2"/>
</dbReference>
<sequence length="284" mass="31988">MNLSINVQLGEVLSRKDCADIVKHIIKFIVYNNQQIPYTYDGFQRIIARKKHLDERLNGKPNSNTPLSFKQIKANTFFETIENVFKTFEAIFQGIELELLSGSNLKEIVIILGTTVMSPKHVYRIRIPKLSNLDTGGQKLRSHLFRIYRSIITSRAEKNFSSSKCGLTNIYLLINGGCSTSLNSDRFVLKHGFRIPSSADQTFISFANPDVSDNIASLDNNDHSTEENVSSEVVIDPVSTKSLCSHPVDENVDKWFIAPQALRGFNDLKIDGVPFYNILLELAS</sequence>
<evidence type="ECO:0008006" key="3">
    <source>
        <dbReference type="Google" id="ProtNLM"/>
    </source>
</evidence>
<name>A0ABN7AIX5_9HEMI</name>
<dbReference type="Pfam" id="PF06581">
    <property type="entry name" value="p31comet"/>
    <property type="match status" value="1"/>
</dbReference>
<protein>
    <recommendedName>
        <fullName evidence="3">MAD2L1-binding protein</fullName>
    </recommendedName>
</protein>
<dbReference type="InterPro" id="IPR053729">
    <property type="entry name" value="MAD2L1BP_domain_sf"/>
</dbReference>
<dbReference type="PANTHER" id="PTHR15681">
    <property type="entry name" value="MAD2L1-BINDING PROTEIN"/>
    <property type="match status" value="1"/>
</dbReference>
<dbReference type="PANTHER" id="PTHR15681:SF1">
    <property type="entry name" value="MAD2L1-BINDING PROTEIN"/>
    <property type="match status" value="1"/>
</dbReference>
<reference evidence="1 2" key="1">
    <citation type="submission" date="2023-09" db="EMBL/GenBank/DDBJ databases">
        <title>Nesidiocoris tenuis whole genome shotgun sequence.</title>
        <authorList>
            <person name="Shibata T."/>
            <person name="Shimoda M."/>
            <person name="Kobayashi T."/>
            <person name="Uehara T."/>
        </authorList>
    </citation>
    <scope>NUCLEOTIDE SEQUENCE [LARGE SCALE GENOMIC DNA]</scope>
    <source>
        <strain evidence="1 2">Japan</strain>
    </source>
</reference>
<evidence type="ECO:0000313" key="2">
    <source>
        <dbReference type="Proteomes" id="UP001307889"/>
    </source>
</evidence>
<organism evidence="1 2">
    <name type="scientific">Nesidiocoris tenuis</name>
    <dbReference type="NCBI Taxonomy" id="355587"/>
    <lineage>
        <taxon>Eukaryota</taxon>
        <taxon>Metazoa</taxon>
        <taxon>Ecdysozoa</taxon>
        <taxon>Arthropoda</taxon>
        <taxon>Hexapoda</taxon>
        <taxon>Insecta</taxon>
        <taxon>Pterygota</taxon>
        <taxon>Neoptera</taxon>
        <taxon>Paraneoptera</taxon>
        <taxon>Hemiptera</taxon>
        <taxon>Heteroptera</taxon>
        <taxon>Panheteroptera</taxon>
        <taxon>Cimicomorpha</taxon>
        <taxon>Miridae</taxon>
        <taxon>Dicyphina</taxon>
        <taxon>Nesidiocoris</taxon>
    </lineage>
</organism>
<keyword evidence="2" id="KW-1185">Reference proteome</keyword>
<dbReference type="InterPro" id="IPR009511">
    <property type="entry name" value="MAD1/Cdc20-bound-Mad2-bd"/>
</dbReference>
<accession>A0ABN7AIX5</accession>
<dbReference type="Gene3D" id="3.30.900.20">
    <property type="match status" value="1"/>
</dbReference>